<evidence type="ECO:0000256" key="2">
    <source>
        <dbReference type="ARBA" id="ARBA00023125"/>
    </source>
</evidence>
<name>A0A1I0NQ88_9RHOB</name>
<dbReference type="Proteomes" id="UP000199167">
    <property type="component" value="Unassembled WGS sequence"/>
</dbReference>
<dbReference type="GO" id="GO:0003677">
    <property type="term" value="F:DNA binding"/>
    <property type="evidence" value="ECO:0007669"/>
    <property type="project" value="UniProtKB-KW"/>
</dbReference>
<dbReference type="Pfam" id="PF03472">
    <property type="entry name" value="Autoind_bind"/>
    <property type="match status" value="1"/>
</dbReference>
<dbReference type="InterPro" id="IPR005143">
    <property type="entry name" value="TF_LuxR_autoind-bd_dom"/>
</dbReference>
<evidence type="ECO:0000313" key="6">
    <source>
        <dbReference type="Proteomes" id="UP000199167"/>
    </source>
</evidence>
<dbReference type="STRING" id="364200.SAMN04488515_0750"/>
<keyword evidence="6" id="KW-1185">Reference proteome</keyword>
<reference evidence="5 6" key="1">
    <citation type="submission" date="2016-10" db="EMBL/GenBank/DDBJ databases">
        <authorList>
            <person name="de Groot N.N."/>
        </authorList>
    </citation>
    <scope>NUCLEOTIDE SEQUENCE [LARGE SCALE GENOMIC DNA]</scope>
    <source>
        <strain evidence="5 6">DSM 17925</strain>
    </source>
</reference>
<evidence type="ECO:0000256" key="1">
    <source>
        <dbReference type="ARBA" id="ARBA00023015"/>
    </source>
</evidence>
<proteinExistence type="predicted"/>
<protein>
    <submittedName>
        <fullName evidence="5">Autoinducer binding domain-containing protein</fullName>
    </submittedName>
</protein>
<dbReference type="Gene3D" id="3.30.450.80">
    <property type="entry name" value="Transcription factor LuxR-like, autoinducer-binding domain"/>
    <property type="match status" value="1"/>
</dbReference>
<evidence type="ECO:0000256" key="3">
    <source>
        <dbReference type="ARBA" id="ARBA00023163"/>
    </source>
</evidence>
<accession>A0A1I0NQ88</accession>
<organism evidence="5 6">
    <name type="scientific">Cognatiyoonia koreensis</name>
    <dbReference type="NCBI Taxonomy" id="364200"/>
    <lineage>
        <taxon>Bacteria</taxon>
        <taxon>Pseudomonadati</taxon>
        <taxon>Pseudomonadota</taxon>
        <taxon>Alphaproteobacteria</taxon>
        <taxon>Rhodobacterales</taxon>
        <taxon>Paracoccaceae</taxon>
        <taxon>Cognatiyoonia</taxon>
    </lineage>
</organism>
<gene>
    <name evidence="5" type="ORF">SAMN04488515_0750</name>
</gene>
<evidence type="ECO:0000259" key="4">
    <source>
        <dbReference type="Pfam" id="PF03472"/>
    </source>
</evidence>
<keyword evidence="3" id="KW-0804">Transcription</keyword>
<dbReference type="RefSeq" id="WP_089990432.1">
    <property type="nucleotide sequence ID" value="NZ_FOIZ01000001.1"/>
</dbReference>
<dbReference type="OrthoDB" id="7826109at2"/>
<keyword evidence="1" id="KW-0805">Transcription regulation</keyword>
<dbReference type="EMBL" id="FOIZ01000001">
    <property type="protein sequence ID" value="SEW03481.1"/>
    <property type="molecule type" value="Genomic_DNA"/>
</dbReference>
<dbReference type="AlphaFoldDB" id="A0A1I0NQ88"/>
<sequence>MSSPNNVIGELRQLQSNAPAGFALAFHIDYTRPTFLFQTYPDAWISEYSEKGLVMSDPTVLWAFENEGCRRWSELTEHDGAGVLDMAAKYGLQFGATCAVEAGNTRSMCSFARSDREYTDAECQSLLESIAFLHDATRGMTALPEHLSKEFAEMGIRVSQPGGK</sequence>
<keyword evidence="2" id="KW-0238">DNA-binding</keyword>
<feature type="domain" description="Transcription factor LuxR-like autoinducer-binding" evidence="4">
    <location>
        <begin position="32"/>
        <end position="131"/>
    </location>
</feature>
<evidence type="ECO:0000313" key="5">
    <source>
        <dbReference type="EMBL" id="SEW03481.1"/>
    </source>
</evidence>
<dbReference type="InterPro" id="IPR036693">
    <property type="entry name" value="TF_LuxR_autoind-bd_dom_sf"/>
</dbReference>
<dbReference type="SUPFAM" id="SSF75516">
    <property type="entry name" value="Pheromone-binding domain of LuxR-like quorum-sensing transcription factors"/>
    <property type="match status" value="1"/>
</dbReference>